<dbReference type="GO" id="GO:0006511">
    <property type="term" value="P:ubiquitin-dependent protein catabolic process"/>
    <property type="evidence" value="ECO:0007669"/>
    <property type="project" value="TreeGrafter"/>
</dbReference>
<dbReference type="EMBL" id="PUHQ01000001">
    <property type="protein sequence ID" value="KAG0667619.1"/>
    <property type="molecule type" value="Genomic_DNA"/>
</dbReference>
<dbReference type="InterPro" id="IPR015940">
    <property type="entry name" value="UBA"/>
</dbReference>
<dbReference type="Pfam" id="PF23195">
    <property type="entry name" value="UBQLN1"/>
    <property type="match status" value="1"/>
</dbReference>
<feature type="domain" description="Ubiquitin-like" evidence="3">
    <location>
        <begin position="10"/>
        <end position="80"/>
    </location>
</feature>
<dbReference type="Pfam" id="PF00240">
    <property type="entry name" value="ubiquitin"/>
    <property type="match status" value="1"/>
</dbReference>
<feature type="domain" description="UBA" evidence="2">
    <location>
        <begin position="347"/>
        <end position="391"/>
    </location>
</feature>
<dbReference type="GO" id="GO:0031593">
    <property type="term" value="F:polyubiquitin modification-dependent protein binding"/>
    <property type="evidence" value="ECO:0007669"/>
    <property type="project" value="TreeGrafter"/>
</dbReference>
<feature type="compositionally biased region" description="Low complexity" evidence="1">
    <location>
        <begin position="259"/>
        <end position="270"/>
    </location>
</feature>
<evidence type="ECO:0000256" key="1">
    <source>
        <dbReference type="SAM" id="MobiDB-lite"/>
    </source>
</evidence>
<sequence length="393" mass="39704">MAEEAAAQQFTLNIKGPSDLKLSVTVPSDATVEQLKEAISKEKEEFPVDQQRLIFSGRVLKNEDPITKYGIKQGVAIHLVKGAKPAGQSGASGSSSTPASRLPSEAAGVPSNFAAGQQVMGNPLAPLMNAQYAGALGGFNPFADMGVNTNDPNFLQSMMNSPEVQQQMNQMLQDPAVIDQMIAMNPQLQQMGPYVRQMMQSEQFRNLLTNPQAMQNAMQMMGGAGGMGGGAGAGLGGMGGMFPPPGAFGGGGGAGAGTGSTAASPSTPGQQAGGGANSAGATAPNSQAAPPPFNPFAMLGGLGAGAGPGPGAGGQQPDFAQAMAQMQQLFGGGAAGGGGGGARAGQSPEERYAVELEQLSNMGFTNPTRNVRALLASGGFVEGAIQWLFDNPE</sequence>
<dbReference type="SUPFAM" id="SSF46934">
    <property type="entry name" value="UBA-like"/>
    <property type="match status" value="1"/>
</dbReference>
<dbReference type="SMART" id="SM00213">
    <property type="entry name" value="UBQ"/>
    <property type="match status" value="1"/>
</dbReference>
<dbReference type="CDD" id="cd16106">
    <property type="entry name" value="Ubl_Dsk2p_like"/>
    <property type="match status" value="1"/>
</dbReference>
<feature type="region of interest" description="Disordered" evidence="1">
    <location>
        <begin position="251"/>
        <end position="290"/>
    </location>
</feature>
<dbReference type="Gene3D" id="1.10.8.10">
    <property type="entry name" value="DNA helicase RuvA subunit, C-terminal domain"/>
    <property type="match status" value="1"/>
</dbReference>
<dbReference type="Proteomes" id="UP000777482">
    <property type="component" value="Unassembled WGS sequence"/>
</dbReference>
<dbReference type="OrthoDB" id="267397at2759"/>
<feature type="region of interest" description="Disordered" evidence="1">
    <location>
        <begin position="84"/>
        <end position="108"/>
    </location>
</feature>
<proteinExistence type="predicted"/>
<name>A0A9P6W8X7_RHOMI</name>
<protein>
    <recommendedName>
        <fullName evidence="6">Ubiquilin</fullName>
    </recommendedName>
</protein>
<dbReference type="InterPro" id="IPR000626">
    <property type="entry name" value="Ubiquitin-like_dom"/>
</dbReference>
<evidence type="ECO:0000313" key="5">
    <source>
        <dbReference type="Proteomes" id="UP000777482"/>
    </source>
</evidence>
<gene>
    <name evidence="4" type="ORF">C6P46_000156</name>
</gene>
<dbReference type="GO" id="GO:0005829">
    <property type="term" value="C:cytosol"/>
    <property type="evidence" value="ECO:0007669"/>
    <property type="project" value="TreeGrafter"/>
</dbReference>
<dbReference type="InterPro" id="IPR009060">
    <property type="entry name" value="UBA-like_sf"/>
</dbReference>
<accession>A0A9P6W8X7</accession>
<dbReference type="SUPFAM" id="SSF54236">
    <property type="entry name" value="Ubiquitin-like"/>
    <property type="match status" value="1"/>
</dbReference>
<dbReference type="PROSITE" id="PS50053">
    <property type="entry name" value="UBIQUITIN_2"/>
    <property type="match status" value="1"/>
</dbReference>
<feature type="compositionally biased region" description="Low complexity" evidence="1">
    <location>
        <begin position="84"/>
        <end position="104"/>
    </location>
</feature>
<dbReference type="InterPro" id="IPR029071">
    <property type="entry name" value="Ubiquitin-like_domsf"/>
</dbReference>
<evidence type="ECO:0000259" key="3">
    <source>
        <dbReference type="PROSITE" id="PS50053"/>
    </source>
</evidence>
<evidence type="ECO:0000259" key="2">
    <source>
        <dbReference type="PROSITE" id="PS50030"/>
    </source>
</evidence>
<dbReference type="InterPro" id="IPR015496">
    <property type="entry name" value="Ubiquilin"/>
</dbReference>
<comment type="caution">
    <text evidence="4">The sequence shown here is derived from an EMBL/GenBank/DDBJ whole genome shotgun (WGS) entry which is preliminary data.</text>
</comment>
<evidence type="ECO:0008006" key="6">
    <source>
        <dbReference type="Google" id="ProtNLM"/>
    </source>
</evidence>
<dbReference type="PANTHER" id="PTHR10677">
    <property type="entry name" value="UBIQUILIN"/>
    <property type="match status" value="1"/>
</dbReference>
<dbReference type="Gene3D" id="3.10.20.90">
    <property type="entry name" value="Phosphatidylinositol 3-kinase Catalytic Subunit, Chain A, domain 1"/>
    <property type="match status" value="1"/>
</dbReference>
<reference evidence="4 5" key="1">
    <citation type="submission" date="2020-11" db="EMBL/GenBank/DDBJ databases">
        <title>Kefir isolates.</title>
        <authorList>
            <person name="Marcisauskas S."/>
            <person name="Kim Y."/>
            <person name="Blasche S."/>
        </authorList>
    </citation>
    <scope>NUCLEOTIDE SEQUENCE [LARGE SCALE GENOMIC DNA]</scope>
    <source>
        <strain evidence="4 5">KR</strain>
    </source>
</reference>
<organism evidence="4 5">
    <name type="scientific">Rhodotorula mucilaginosa</name>
    <name type="common">Yeast</name>
    <name type="synonym">Rhodotorula rubra</name>
    <dbReference type="NCBI Taxonomy" id="5537"/>
    <lineage>
        <taxon>Eukaryota</taxon>
        <taxon>Fungi</taxon>
        <taxon>Dikarya</taxon>
        <taxon>Basidiomycota</taxon>
        <taxon>Pucciniomycotina</taxon>
        <taxon>Microbotryomycetes</taxon>
        <taxon>Sporidiobolales</taxon>
        <taxon>Sporidiobolaceae</taxon>
        <taxon>Rhodotorula</taxon>
    </lineage>
</organism>
<dbReference type="PANTHER" id="PTHR10677:SF3">
    <property type="entry name" value="FI07626P-RELATED"/>
    <property type="match status" value="1"/>
</dbReference>
<dbReference type="AlphaFoldDB" id="A0A9P6W8X7"/>
<dbReference type="SMART" id="SM00165">
    <property type="entry name" value="UBA"/>
    <property type="match status" value="1"/>
</dbReference>
<dbReference type="PROSITE" id="PS50030">
    <property type="entry name" value="UBA"/>
    <property type="match status" value="1"/>
</dbReference>
<evidence type="ECO:0000313" key="4">
    <source>
        <dbReference type="EMBL" id="KAG0667619.1"/>
    </source>
</evidence>
<keyword evidence="5" id="KW-1185">Reference proteome</keyword>